<evidence type="ECO:0000313" key="2">
    <source>
        <dbReference type="Proteomes" id="UP000554235"/>
    </source>
</evidence>
<keyword evidence="1" id="KW-0378">Hydrolase</keyword>
<accession>A0A8H4PGH1</accession>
<proteinExistence type="predicted"/>
<keyword evidence="1" id="KW-0347">Helicase</keyword>
<reference evidence="1 2" key="1">
    <citation type="submission" date="2020-01" db="EMBL/GenBank/DDBJ databases">
        <title>Identification and distribution of gene clusters putatively required for synthesis of sphingolipid metabolism inhibitors in phylogenetically diverse species of the filamentous fungus Fusarium.</title>
        <authorList>
            <person name="Kim H.-S."/>
            <person name="Busman M."/>
            <person name="Brown D.W."/>
            <person name="Divon H."/>
            <person name="Uhlig S."/>
            <person name="Proctor R.H."/>
        </authorList>
    </citation>
    <scope>NUCLEOTIDE SEQUENCE [LARGE SCALE GENOMIC DNA]</scope>
    <source>
        <strain evidence="1 2">NRRL 20459</strain>
    </source>
</reference>
<name>A0A8H4PGH1_9HYPO</name>
<dbReference type="OrthoDB" id="5985073at2759"/>
<keyword evidence="1" id="KW-0547">Nucleotide-binding</keyword>
<keyword evidence="1" id="KW-0067">ATP-binding</keyword>
<dbReference type="EMBL" id="JAADYS010002059">
    <property type="protein sequence ID" value="KAF4459917.1"/>
    <property type="molecule type" value="Genomic_DNA"/>
</dbReference>
<keyword evidence="2" id="KW-1185">Reference proteome</keyword>
<dbReference type="GO" id="GO:0004386">
    <property type="term" value="F:helicase activity"/>
    <property type="evidence" value="ECO:0007669"/>
    <property type="project" value="UniProtKB-KW"/>
</dbReference>
<sequence>MEKLAPEIISAVISYLTFVEPDDFLDVLSPPCPPPLAQYATISRRWQSHIEQKTFRSLVLTPQRLVQAETDDFLTPVRLSYLRELEFNFVFPRHDLVSTHDEDWDDQAVFLRTVKQLFGFLHQMPPGKEPSVKLDLSIPVPRKFGDFSGHPHDYRPPFDAIKVAWGEICVTYFDFAPDWEVDLPELPMISALSVTEDSHSLAFAPRSLCLMASKMTRLKTADFSLGDTEWLDLDLRIQQRNGLANTLEKLPGSLTSLDLRYEREMPRDHSFQPPSLIPSGSKGDPLSLALHQFMQRDGLEDLTVAACIDSTILWPESQSLSEQPLFPTLKVLLLSPHGILPSGQWLGIKTPQRDLPSDSPLHHDNDISGESFCRQFRDYPDYELMDRFFLNAGRCMSRMPKAESIGILFNQPLEAMASLDFYTNVPEGPCLIMAKRAEHEPSDETLEAWREAARVHKKEFWLRYVKEAQAGMYYPLEDQPLSLETDMILQ</sequence>
<dbReference type="AlphaFoldDB" id="A0A8H4PGH1"/>
<evidence type="ECO:0000313" key="1">
    <source>
        <dbReference type="EMBL" id="KAF4459917.1"/>
    </source>
</evidence>
<dbReference type="Proteomes" id="UP000554235">
    <property type="component" value="Unassembled WGS sequence"/>
</dbReference>
<protein>
    <submittedName>
        <fullName evidence="1">Atp-dependent dna helicase</fullName>
    </submittedName>
</protein>
<comment type="caution">
    <text evidence="1">The sequence shown here is derived from an EMBL/GenBank/DDBJ whole genome shotgun (WGS) entry which is preliminary data.</text>
</comment>
<gene>
    <name evidence="1" type="ORF">FALBO_13313</name>
</gene>
<organism evidence="1 2">
    <name type="scientific">Fusarium albosuccineum</name>
    <dbReference type="NCBI Taxonomy" id="1237068"/>
    <lineage>
        <taxon>Eukaryota</taxon>
        <taxon>Fungi</taxon>
        <taxon>Dikarya</taxon>
        <taxon>Ascomycota</taxon>
        <taxon>Pezizomycotina</taxon>
        <taxon>Sordariomycetes</taxon>
        <taxon>Hypocreomycetidae</taxon>
        <taxon>Hypocreales</taxon>
        <taxon>Nectriaceae</taxon>
        <taxon>Fusarium</taxon>
        <taxon>Fusarium decemcellulare species complex</taxon>
    </lineage>
</organism>